<dbReference type="NCBIfam" id="NF038145">
    <property type="entry name" value="Hvo_1808_fam"/>
    <property type="match status" value="1"/>
</dbReference>
<dbReference type="Proteomes" id="UP001596547">
    <property type="component" value="Unassembled WGS sequence"/>
</dbReference>
<keyword evidence="3" id="KW-1185">Reference proteome</keyword>
<comment type="caution">
    <text evidence="2">The sequence shown here is derived from an EMBL/GenBank/DDBJ whole genome shotgun (WGS) entry which is preliminary data.</text>
</comment>
<evidence type="ECO:0000313" key="2">
    <source>
        <dbReference type="EMBL" id="MFC7317330.1"/>
    </source>
</evidence>
<feature type="compositionally biased region" description="Low complexity" evidence="1">
    <location>
        <begin position="28"/>
        <end position="39"/>
    </location>
</feature>
<organism evidence="2 3">
    <name type="scientific">Halomarina halobia</name>
    <dbReference type="NCBI Taxonomy" id="3033386"/>
    <lineage>
        <taxon>Archaea</taxon>
        <taxon>Methanobacteriati</taxon>
        <taxon>Methanobacteriota</taxon>
        <taxon>Stenosarchaea group</taxon>
        <taxon>Halobacteria</taxon>
        <taxon>Halobacteriales</taxon>
        <taxon>Natronomonadaceae</taxon>
        <taxon>Halomarina</taxon>
    </lineage>
</organism>
<accession>A0ABD6AAY2</accession>
<dbReference type="EMBL" id="JBHTBF010000002">
    <property type="protein sequence ID" value="MFC7317330.1"/>
    <property type="molecule type" value="Genomic_DNA"/>
</dbReference>
<reference evidence="2 3" key="1">
    <citation type="journal article" date="2019" name="Int. J. Syst. Evol. Microbiol.">
        <title>The Global Catalogue of Microorganisms (GCM) 10K type strain sequencing project: providing services to taxonomists for standard genome sequencing and annotation.</title>
        <authorList>
            <consortium name="The Broad Institute Genomics Platform"/>
            <consortium name="The Broad Institute Genome Sequencing Center for Infectious Disease"/>
            <person name="Wu L."/>
            <person name="Ma J."/>
        </authorList>
    </citation>
    <scope>NUCLEOTIDE SEQUENCE [LARGE SCALE GENOMIC DNA]</scope>
    <source>
        <strain evidence="2 3">PSR21</strain>
    </source>
</reference>
<evidence type="ECO:0000256" key="1">
    <source>
        <dbReference type="SAM" id="MobiDB-lite"/>
    </source>
</evidence>
<name>A0ABD6AAY2_9EURY</name>
<evidence type="ECO:0000313" key="3">
    <source>
        <dbReference type="Proteomes" id="UP001596547"/>
    </source>
</evidence>
<sequence>MRQSPTALVAAVLALLAATGAVVPLAAGTPESTPSTEAPPADPPADRLGWEDGYWYNESLDVTAADGFDDSELDAVVARSMARVERIRKLEFERRVPVEVVTREQFRERIDDLAGPTSERDRLHQNVTFEALFMVNRSTDAVAVSRANRGATVGGYYDPHSRRIVVVSENATTPQVNEVTLAQELFHALQDQHFDIDWRSGTTRESHNALDGIVEGDGNYVDYLYERRCDAEWDCFDDSGARPAAGDDVVHFGMYLVAFQPYSDGPPFVQSIREDGGWEAVNAVYENPPASTEQTIHPKKYGVDQPTNVSVVDRSDDRWRPLDVPGSVDHASFGEAGLFSMLWYPSYEASQRSGTVTNVVVPYAHPFNFRNDSRLDPLDPLNYSHPASAGWDGDRLVPYVTDESSETNETGYVWKIAWDTERDAREFVEAYRKLLDYHGAERVGNATYRLPDDGGYGGAIHLAVEDKTVTIVKAPTVDDLPDVDRSVRIEPASASGTSNATNESAANGSANATTGDASGASGPGFGPLAPAAALALLAAALLARARP</sequence>
<feature type="compositionally biased region" description="Polar residues" evidence="1">
    <location>
        <begin position="494"/>
        <end position="516"/>
    </location>
</feature>
<protein>
    <submittedName>
        <fullName evidence="2">Hvo_1808 family surface protein</fullName>
    </submittedName>
</protein>
<gene>
    <name evidence="2" type="ORF">ACFQPE_11105</name>
</gene>
<dbReference type="AlphaFoldDB" id="A0ABD6AAY2"/>
<feature type="region of interest" description="Disordered" evidence="1">
    <location>
        <begin position="491"/>
        <end position="522"/>
    </location>
</feature>
<feature type="region of interest" description="Disordered" evidence="1">
    <location>
        <begin position="28"/>
        <end position="48"/>
    </location>
</feature>
<dbReference type="InterPro" id="IPR047792">
    <property type="entry name" value="Hvo_1808-like"/>
</dbReference>
<dbReference type="GeneID" id="79316002"/>
<dbReference type="RefSeq" id="WP_276303422.1">
    <property type="nucleotide sequence ID" value="NZ_CP119992.1"/>
</dbReference>
<proteinExistence type="predicted"/>